<sequence>MGIEDKTVMSELANSIALSPDLIAPAFEIIQSAQILEKKIQAILCEDMRKIASGAHLEIEIDDNYDSGGDKGFRFFITDGHDIHAMVGFEHKRFDNIFFGVSAKSKTSLVDKIALRRRIEDIYTPRSGEDYGDWIYWNYISETNHSLPPALQMSANSISKNPGDIWTAWANGTFAKASVELALKIQQILSD</sequence>
<reference evidence="1 2" key="1">
    <citation type="submission" date="2015-03" db="EMBL/GenBank/DDBJ databases">
        <title>Genome sequencing of Methylobacterium aquaticum DSM16371 type strain.</title>
        <authorList>
            <person name="Chaudhry V."/>
            <person name="Patil P.B."/>
        </authorList>
    </citation>
    <scope>NUCLEOTIDE SEQUENCE [LARGE SCALE GENOMIC DNA]</scope>
    <source>
        <strain evidence="1 2">DSM 16371</strain>
    </source>
</reference>
<dbReference type="Proteomes" id="UP000035929">
    <property type="component" value="Unassembled WGS sequence"/>
</dbReference>
<evidence type="ECO:0000313" key="1">
    <source>
        <dbReference type="EMBL" id="KMO33698.1"/>
    </source>
</evidence>
<comment type="caution">
    <text evidence="1">The sequence shown here is derived from an EMBL/GenBank/DDBJ whole genome shotgun (WGS) entry which is preliminary data.</text>
</comment>
<proteinExistence type="predicted"/>
<gene>
    <name evidence="1" type="ORF">VP06_16000</name>
</gene>
<dbReference type="EMBL" id="LABX01000117">
    <property type="protein sequence ID" value="KMO33698.1"/>
    <property type="molecule type" value="Genomic_DNA"/>
</dbReference>
<evidence type="ECO:0000313" key="2">
    <source>
        <dbReference type="Proteomes" id="UP000035929"/>
    </source>
</evidence>
<accession>A0A0J6SJZ2</accession>
<protein>
    <submittedName>
        <fullName evidence="1">Uncharacterized protein</fullName>
    </submittedName>
</protein>
<organism evidence="1 2">
    <name type="scientific">Methylobacterium aquaticum</name>
    <dbReference type="NCBI Taxonomy" id="270351"/>
    <lineage>
        <taxon>Bacteria</taxon>
        <taxon>Pseudomonadati</taxon>
        <taxon>Pseudomonadota</taxon>
        <taxon>Alphaproteobacteria</taxon>
        <taxon>Hyphomicrobiales</taxon>
        <taxon>Methylobacteriaceae</taxon>
        <taxon>Methylobacterium</taxon>
    </lineage>
</organism>
<dbReference type="AlphaFoldDB" id="A0A0J6SJZ2"/>
<dbReference type="PATRIC" id="fig|270351.6.peg.663"/>
<name>A0A0J6SJZ2_9HYPH</name>